<dbReference type="Pfam" id="PF11967">
    <property type="entry name" value="RecO_N"/>
    <property type="match status" value="1"/>
</dbReference>
<dbReference type="InterPro" id="IPR003717">
    <property type="entry name" value="RecO"/>
</dbReference>
<dbReference type="Pfam" id="PF02565">
    <property type="entry name" value="RecO_C"/>
    <property type="match status" value="1"/>
</dbReference>
<organism evidence="10 11">
    <name type="scientific">Roseomonas gilardii</name>
    <dbReference type="NCBI Taxonomy" id="257708"/>
    <lineage>
        <taxon>Bacteria</taxon>
        <taxon>Pseudomonadati</taxon>
        <taxon>Pseudomonadota</taxon>
        <taxon>Alphaproteobacteria</taxon>
        <taxon>Acetobacterales</taxon>
        <taxon>Roseomonadaceae</taxon>
        <taxon>Roseomonas</taxon>
    </lineage>
</organism>
<evidence type="ECO:0000256" key="8">
    <source>
        <dbReference type="SAM" id="MobiDB-lite"/>
    </source>
</evidence>
<dbReference type="Gene3D" id="1.20.1440.120">
    <property type="entry name" value="Recombination protein O, C-terminal domain"/>
    <property type="match status" value="1"/>
</dbReference>
<comment type="similarity">
    <text evidence="1 7">Belongs to the RecO family.</text>
</comment>
<dbReference type="InterPro" id="IPR042242">
    <property type="entry name" value="RecO_C"/>
</dbReference>
<name>A0A1L7AEN1_9PROT</name>
<dbReference type="InterPro" id="IPR037278">
    <property type="entry name" value="ARFGAP/RecO"/>
</dbReference>
<dbReference type="Proteomes" id="UP000185494">
    <property type="component" value="Chromosome 1"/>
</dbReference>
<evidence type="ECO:0000259" key="9">
    <source>
        <dbReference type="Pfam" id="PF11967"/>
    </source>
</evidence>
<evidence type="ECO:0000256" key="4">
    <source>
        <dbReference type="ARBA" id="ARBA00023172"/>
    </source>
</evidence>
<evidence type="ECO:0000256" key="3">
    <source>
        <dbReference type="ARBA" id="ARBA00022763"/>
    </source>
</evidence>
<dbReference type="NCBIfam" id="TIGR00613">
    <property type="entry name" value="reco"/>
    <property type="match status" value="1"/>
</dbReference>
<proteinExistence type="inferred from homology"/>
<dbReference type="KEGG" id="rgi:RGI145_08855"/>
<keyword evidence="5 7" id="KW-0234">DNA repair</keyword>
<dbReference type="SUPFAM" id="SSF57863">
    <property type="entry name" value="ArfGap/RecO-like zinc finger"/>
    <property type="match status" value="1"/>
</dbReference>
<protein>
    <recommendedName>
        <fullName evidence="2 7">DNA repair protein RecO</fullName>
    </recommendedName>
    <alternativeName>
        <fullName evidence="6 7">Recombination protein O</fullName>
    </alternativeName>
</protein>
<evidence type="ECO:0000256" key="2">
    <source>
        <dbReference type="ARBA" id="ARBA00021310"/>
    </source>
</evidence>
<evidence type="ECO:0000256" key="5">
    <source>
        <dbReference type="ARBA" id="ARBA00023204"/>
    </source>
</evidence>
<keyword evidence="3 7" id="KW-0227">DNA damage</keyword>
<dbReference type="InterPro" id="IPR022572">
    <property type="entry name" value="DNA_rep/recomb_RecO_N"/>
</dbReference>
<dbReference type="SUPFAM" id="SSF50249">
    <property type="entry name" value="Nucleic acid-binding proteins"/>
    <property type="match status" value="1"/>
</dbReference>
<dbReference type="InterPro" id="IPR012340">
    <property type="entry name" value="NA-bd_OB-fold"/>
</dbReference>
<keyword evidence="4 7" id="KW-0233">DNA recombination</keyword>
<dbReference type="PANTHER" id="PTHR33991:SF1">
    <property type="entry name" value="DNA REPAIR PROTEIN RECO"/>
    <property type="match status" value="1"/>
</dbReference>
<accession>A0A1L7AEN1</accession>
<comment type="function">
    <text evidence="7">Involved in DNA repair and RecF pathway recombination.</text>
</comment>
<evidence type="ECO:0000256" key="6">
    <source>
        <dbReference type="ARBA" id="ARBA00033409"/>
    </source>
</evidence>
<sequence>MIEWQAPAIVLDARPYGEGGAVAVVLTETHGRHGGMVHGGTSRGQVAVWQAGNLIEARWRARLADQLGNLSGEMVHATAALAMEDPLALALLSAACAVAGEALPEREPHPRLFRGLLPILARLGAQPAATPELLPDYIRWELMLLTDLGYGLDLSRCAQTGVSEGLTHVSPRTGRAVCAAVAEPYRDRLLPLPAFLRDAEAASGPEDWAAGLRLTGHFLARDAFGTRHRPVPAAREMLYDRVSALAAPGELPGELPGGPPEVPPGEVSA</sequence>
<dbReference type="AlphaFoldDB" id="A0A1L7AEN1"/>
<feature type="domain" description="DNA replication/recombination mediator RecO N-terminal" evidence="9">
    <location>
        <begin position="1"/>
        <end position="75"/>
    </location>
</feature>
<reference evidence="10 11" key="1">
    <citation type="submission" date="2016-05" db="EMBL/GenBank/DDBJ databases">
        <title>Complete Genome and Methylome Analysis of Psychrotrophic Bacterial Isolates from Antarctic Lake Untersee.</title>
        <authorList>
            <person name="Fomenkov A."/>
            <person name="Akimov V.N."/>
            <person name="Vasilyeva L.V."/>
            <person name="Andersen D."/>
            <person name="Vincze T."/>
            <person name="Roberts R.J."/>
        </authorList>
    </citation>
    <scope>NUCLEOTIDE SEQUENCE [LARGE SCALE GENOMIC DNA]</scope>
    <source>
        <strain evidence="10 11">U14-5</strain>
    </source>
</reference>
<feature type="region of interest" description="Disordered" evidence="8">
    <location>
        <begin position="249"/>
        <end position="269"/>
    </location>
</feature>
<gene>
    <name evidence="7" type="primary">recO</name>
    <name evidence="10" type="ORF">RGI145_08855</name>
</gene>
<dbReference type="STRING" id="257708.RGI145_08855"/>
<dbReference type="HAMAP" id="MF_00201">
    <property type="entry name" value="RecO"/>
    <property type="match status" value="1"/>
</dbReference>
<dbReference type="eggNOG" id="COG1381">
    <property type="taxonomic scope" value="Bacteria"/>
</dbReference>
<dbReference type="GO" id="GO:0043590">
    <property type="term" value="C:bacterial nucleoid"/>
    <property type="evidence" value="ECO:0007669"/>
    <property type="project" value="TreeGrafter"/>
</dbReference>
<dbReference type="EMBL" id="CP015583">
    <property type="protein sequence ID" value="APT57190.1"/>
    <property type="molecule type" value="Genomic_DNA"/>
</dbReference>
<dbReference type="GO" id="GO:0006302">
    <property type="term" value="P:double-strand break repair"/>
    <property type="evidence" value="ECO:0007669"/>
    <property type="project" value="TreeGrafter"/>
</dbReference>
<dbReference type="GO" id="GO:0006310">
    <property type="term" value="P:DNA recombination"/>
    <property type="evidence" value="ECO:0007669"/>
    <property type="project" value="UniProtKB-UniRule"/>
</dbReference>
<dbReference type="Gene3D" id="2.40.50.140">
    <property type="entry name" value="Nucleic acid-binding proteins"/>
    <property type="match status" value="1"/>
</dbReference>
<dbReference type="PANTHER" id="PTHR33991">
    <property type="entry name" value="DNA REPAIR PROTEIN RECO"/>
    <property type="match status" value="1"/>
</dbReference>
<evidence type="ECO:0000256" key="1">
    <source>
        <dbReference type="ARBA" id="ARBA00007452"/>
    </source>
</evidence>
<evidence type="ECO:0000313" key="10">
    <source>
        <dbReference type="EMBL" id="APT57190.1"/>
    </source>
</evidence>
<evidence type="ECO:0000313" key="11">
    <source>
        <dbReference type="Proteomes" id="UP000185494"/>
    </source>
</evidence>
<evidence type="ECO:0000256" key="7">
    <source>
        <dbReference type="HAMAP-Rule" id="MF_00201"/>
    </source>
</evidence>